<name>A0A840AD68_9PROT</name>
<dbReference type="RefSeq" id="WP_184386084.1">
    <property type="nucleotide sequence ID" value="NZ_JACIDJ010000007.1"/>
</dbReference>
<keyword evidence="2" id="KW-1185">Reference proteome</keyword>
<proteinExistence type="predicted"/>
<reference evidence="1 2" key="1">
    <citation type="submission" date="2020-08" db="EMBL/GenBank/DDBJ databases">
        <title>Genomic Encyclopedia of Type Strains, Phase IV (KMG-IV): sequencing the most valuable type-strain genomes for metagenomic binning, comparative biology and taxonomic classification.</title>
        <authorList>
            <person name="Goeker M."/>
        </authorList>
    </citation>
    <scope>NUCLEOTIDE SEQUENCE [LARGE SCALE GENOMIC DNA]</scope>
    <source>
        <strain evidence="1 2">DSM 19979</strain>
    </source>
</reference>
<organism evidence="1 2">
    <name type="scientific">Roseococcus suduntuyensis</name>
    <dbReference type="NCBI Taxonomy" id="455361"/>
    <lineage>
        <taxon>Bacteria</taxon>
        <taxon>Pseudomonadati</taxon>
        <taxon>Pseudomonadota</taxon>
        <taxon>Alphaproteobacteria</taxon>
        <taxon>Acetobacterales</taxon>
        <taxon>Roseomonadaceae</taxon>
        <taxon>Roseococcus</taxon>
    </lineage>
</organism>
<evidence type="ECO:0000313" key="2">
    <source>
        <dbReference type="Proteomes" id="UP000553193"/>
    </source>
</evidence>
<dbReference type="AlphaFoldDB" id="A0A840AD68"/>
<protein>
    <submittedName>
        <fullName evidence="1">Uncharacterized protein</fullName>
    </submittedName>
</protein>
<accession>A0A840AD68</accession>
<evidence type="ECO:0000313" key="1">
    <source>
        <dbReference type="EMBL" id="MBB3899878.1"/>
    </source>
</evidence>
<dbReference type="EMBL" id="JACIDJ010000007">
    <property type="protein sequence ID" value="MBB3899878.1"/>
    <property type="molecule type" value="Genomic_DNA"/>
</dbReference>
<comment type="caution">
    <text evidence="1">The sequence shown here is derived from an EMBL/GenBank/DDBJ whole genome shotgun (WGS) entry which is preliminary data.</text>
</comment>
<sequence length="78" mass="8207">MRRQAHKALAVATVPAEPAFVPMVAKTLAPSSPEPVTTLTRAKPSIEVKLAGEVLCVAPRTDGEFLTTVLRAIRVSAA</sequence>
<dbReference type="Proteomes" id="UP000553193">
    <property type="component" value="Unassembled WGS sequence"/>
</dbReference>
<gene>
    <name evidence="1" type="ORF">GGQ83_003345</name>
</gene>